<evidence type="ECO:0000313" key="1">
    <source>
        <dbReference type="EMBL" id="ADQ04388.1"/>
    </source>
</evidence>
<sequence>MHYNFPEIKKKPASLIQQLNKIVEEASEAIKARDDIERDYEIMDLLHACETYLRIRESQGVDLERIKSFVISKNKQRGYYKEE</sequence>
<dbReference type="OrthoDB" id="2112118at2"/>
<dbReference type="HOGENOM" id="CLU_2536250_0_0_9"/>
<dbReference type="Proteomes" id="UP000006889">
    <property type="component" value="Chromosome"/>
</dbReference>
<proteinExistence type="predicted"/>
<evidence type="ECO:0000313" key="2">
    <source>
        <dbReference type="Proteomes" id="UP000006889"/>
    </source>
</evidence>
<dbReference type="STRING" id="632518.Calow_0820"/>
<keyword evidence="2" id="KW-1185">Reference proteome</keyword>
<dbReference type="RefSeq" id="WP_013411781.1">
    <property type="nucleotide sequence ID" value="NC_014657.1"/>
</dbReference>
<dbReference type="AlphaFoldDB" id="E4Q614"/>
<gene>
    <name evidence="1" type="ordered locus">Calow_0820</name>
</gene>
<name>E4Q614_CALOW</name>
<dbReference type="KEGG" id="cow:Calow_0820"/>
<reference evidence="1 2" key="2">
    <citation type="journal article" date="2011" name="J. Bacteriol.">
        <title>Complete genome sequences for the anaerobic, extremely thermophilic plant biomass-degrading bacteria Caldicellulosiruptor hydrothermalis, Caldicellulosiruptor kristjanssonii, Caldicellulosiruptor kronotskyensis, Caldicellulosiruptor owensenis, and Caldicellulosiruptor lactoaceticus.</title>
        <authorList>
            <person name="Blumer-Schuette S.E."/>
            <person name="Ozdemir I."/>
            <person name="Mistry D."/>
            <person name="Lucas S."/>
            <person name="Lapidus A."/>
            <person name="Cheng J.F."/>
            <person name="Goodwin L.A."/>
            <person name="Pitluck S."/>
            <person name="Land M.L."/>
            <person name="Hauser L.J."/>
            <person name="Woyke T."/>
            <person name="Mikhailova N."/>
            <person name="Pati A."/>
            <person name="Kyrpides N.C."/>
            <person name="Ivanova N."/>
            <person name="Detter J.C."/>
            <person name="Walston-Davenport K."/>
            <person name="Han S."/>
            <person name="Adams M.W."/>
            <person name="Kelly R.M."/>
        </authorList>
    </citation>
    <scope>NUCLEOTIDE SEQUENCE [LARGE SCALE GENOMIC DNA]</scope>
    <source>
        <strain evidence="2">ATCC 700167 / DSM 13100 / OL</strain>
    </source>
</reference>
<dbReference type="EMBL" id="CP002216">
    <property type="protein sequence ID" value="ADQ04388.1"/>
    <property type="molecule type" value="Genomic_DNA"/>
</dbReference>
<protein>
    <recommendedName>
        <fullName evidence="3">NTP pyrophosphohydrolase MazG putative catalytic core domain-containing protein</fullName>
    </recommendedName>
</protein>
<organism evidence="1 2">
    <name type="scientific">Caldicellulosiruptor owensensis (strain ATCC 700167 / DSM 13100 / OL)</name>
    <dbReference type="NCBI Taxonomy" id="632518"/>
    <lineage>
        <taxon>Bacteria</taxon>
        <taxon>Bacillati</taxon>
        <taxon>Bacillota</taxon>
        <taxon>Bacillota incertae sedis</taxon>
        <taxon>Caldicellulosiruptorales</taxon>
        <taxon>Caldicellulosiruptoraceae</taxon>
        <taxon>Caldicellulosiruptor</taxon>
    </lineage>
</organism>
<evidence type="ECO:0008006" key="3">
    <source>
        <dbReference type="Google" id="ProtNLM"/>
    </source>
</evidence>
<reference key="1">
    <citation type="submission" date="2010-09" db="EMBL/GenBank/DDBJ databases">
        <title>Complete sequence of Caldicellulosiruptor owensensis OL.</title>
        <authorList>
            <consortium name="US DOE Joint Genome Institute"/>
            <person name="Lucas S."/>
            <person name="Copeland A."/>
            <person name="Lapidus A."/>
            <person name="Cheng J.-F."/>
            <person name="Bruce D."/>
            <person name="Goodwin L."/>
            <person name="Pitluck S."/>
            <person name="Davenport K."/>
            <person name="Detter J.C."/>
            <person name="Han C."/>
            <person name="Tapia R."/>
            <person name="Land M."/>
            <person name="Hauser L."/>
            <person name="Chang Y.-J."/>
            <person name="Jeffries C."/>
            <person name="Kyrpides N."/>
            <person name="Ivanova N."/>
            <person name="Mikhailova N."/>
            <person name="Blumer-Schuette S.E."/>
            <person name="Kelly R.M."/>
            <person name="Woyke T."/>
        </authorList>
    </citation>
    <scope>NUCLEOTIDE SEQUENCE</scope>
    <source>
        <strain>OL</strain>
    </source>
</reference>
<accession>E4Q614</accession>